<accession>E1TJN3</accession>
<dbReference type="InterPro" id="IPR020889">
    <property type="entry name" value="LipoPS_assembly_LptD"/>
</dbReference>
<comment type="caution">
    <text evidence="2">Lacks conserved residue(s) required for the propagation of feature annotation.</text>
</comment>
<dbReference type="InterPro" id="IPR007543">
    <property type="entry name" value="LptD_C"/>
</dbReference>
<evidence type="ECO:0000256" key="2">
    <source>
        <dbReference type="HAMAP-Rule" id="MF_01411"/>
    </source>
</evidence>
<dbReference type="AlphaFoldDB" id="E1TJN3"/>
<dbReference type="GO" id="GO:0043165">
    <property type="term" value="P:Gram-negative-bacterium-type cell outer membrane assembly"/>
    <property type="evidence" value="ECO:0007669"/>
    <property type="project" value="UniProtKB-UniRule"/>
</dbReference>
<dbReference type="HOGENOM" id="CLU_009039_0_0_4"/>
<dbReference type="GO" id="GO:0015920">
    <property type="term" value="P:lipopolysaccharide transport"/>
    <property type="evidence" value="ECO:0007669"/>
    <property type="project" value="InterPro"/>
</dbReference>
<dbReference type="Pfam" id="PF04453">
    <property type="entry name" value="LptD"/>
    <property type="match status" value="1"/>
</dbReference>
<keyword evidence="2" id="KW-0472">Membrane</keyword>
<keyword evidence="1 2" id="KW-0732">Signal</keyword>
<dbReference type="InterPro" id="IPR050218">
    <property type="entry name" value="LptD"/>
</dbReference>
<proteinExistence type="inferred from homology"/>
<organism evidence="4">
    <name type="scientific">Burkholderia sp. (strain CCGE1003)</name>
    <dbReference type="NCBI Taxonomy" id="640512"/>
    <lineage>
        <taxon>Bacteria</taxon>
        <taxon>Pseudomonadati</taxon>
        <taxon>Pseudomonadota</taxon>
        <taxon>Betaproteobacteria</taxon>
        <taxon>Burkholderiales</taxon>
        <taxon>Burkholderiaceae</taxon>
        <taxon>Burkholderia</taxon>
    </lineage>
</organism>
<feature type="domain" description="LptD C-terminal" evidence="3">
    <location>
        <begin position="328"/>
        <end position="699"/>
    </location>
</feature>
<dbReference type="STRING" id="640512.BC1003_5035"/>
<dbReference type="KEGG" id="bgf:BC1003_5035"/>
<evidence type="ECO:0000259" key="3">
    <source>
        <dbReference type="Pfam" id="PF04453"/>
    </source>
</evidence>
<dbReference type="eggNOG" id="COG1452">
    <property type="taxonomic scope" value="Bacteria"/>
</dbReference>
<reference evidence="4" key="1">
    <citation type="submission" date="2010-09" db="EMBL/GenBank/DDBJ databases">
        <title>Complete sequence of chromosome2 of Burkholderia sp. CCGE1003.</title>
        <authorList>
            <consortium name="US DOE Joint Genome Institute"/>
            <person name="Lucas S."/>
            <person name="Copeland A."/>
            <person name="Lapidus A."/>
            <person name="Cheng J.-F."/>
            <person name="Bruce D."/>
            <person name="Goodwin L."/>
            <person name="Pitluck S."/>
            <person name="Daligault H."/>
            <person name="Davenport K."/>
            <person name="Detter J.C."/>
            <person name="Han C."/>
            <person name="Tapia R."/>
            <person name="Land M."/>
            <person name="Hauser L."/>
            <person name="Jeffries C."/>
            <person name="Kyrpides N."/>
            <person name="Ivanova N."/>
            <person name="Ovchinnikova G."/>
            <person name="Martinez-Romero E."/>
            <person name="Rogel M.A."/>
            <person name="Auchtung J."/>
            <person name="Tiedje J.M."/>
            <person name="Woyke T."/>
        </authorList>
    </citation>
    <scope>NUCLEOTIDE SEQUENCE</scope>
    <source>
        <strain evidence="4">CCGE1003</strain>
    </source>
</reference>
<comment type="function">
    <text evidence="2">Together with LptE, is involved in the assembly of lipopolysaccharide (LPS) at the surface of the outer membrane.</text>
</comment>
<name>E1TJN3_BURSG</name>
<dbReference type="GO" id="GO:0009279">
    <property type="term" value="C:cell outer membrane"/>
    <property type="evidence" value="ECO:0007669"/>
    <property type="project" value="UniProtKB-SubCell"/>
</dbReference>
<comment type="subcellular location">
    <subcellularLocation>
        <location evidence="2">Cell outer membrane</location>
    </subcellularLocation>
</comment>
<dbReference type="GO" id="GO:1990351">
    <property type="term" value="C:transporter complex"/>
    <property type="evidence" value="ECO:0007669"/>
    <property type="project" value="TreeGrafter"/>
</dbReference>
<keyword evidence="2" id="KW-0998">Cell outer membrane</keyword>
<dbReference type="PANTHER" id="PTHR30189:SF1">
    <property type="entry name" value="LPS-ASSEMBLY PROTEIN LPTD"/>
    <property type="match status" value="1"/>
</dbReference>
<evidence type="ECO:0000313" key="4">
    <source>
        <dbReference type="EMBL" id="ADN60958.1"/>
    </source>
</evidence>
<dbReference type="HAMAP" id="MF_01411">
    <property type="entry name" value="LPS_assembly_LptD"/>
    <property type="match status" value="1"/>
</dbReference>
<comment type="similarity">
    <text evidence="2">Belongs to the LptD family.</text>
</comment>
<dbReference type="PANTHER" id="PTHR30189">
    <property type="entry name" value="LPS-ASSEMBLY PROTEIN"/>
    <property type="match status" value="1"/>
</dbReference>
<evidence type="ECO:0000256" key="1">
    <source>
        <dbReference type="ARBA" id="ARBA00022729"/>
    </source>
</evidence>
<sequence length="798" mass="87944">MPTASPHRCVFYPFRPLFLLKLRSVFQCIRPRPLVSFMLCTAGCAPLAAYAQLSGSAAAPESVDGVWGLRLAPQLTEQPLRGSARPTVWAIADSLTTTADTDVSLKGHAQLRRDVSIVKGDALHYDVDTDKADAYGNVQLVQNGNVFDGPDAHLFVGANEGFISVPKYRFHLTGGWGSAQRIDLLDKERTVVRHGTYSTCQCEAEPAWYVKASEFEMDSGNDEGIAHNGVLFFQGVPLLASPWLSFPLSGARRSGLLPPTFSMSSTNGVDVALPYYFNLAPNYDLTLTPRVMTRRGAMLTADYRYLRPNDSGTISIAWLQHDAITNTRRYSIALNQHWNLGSGFGAYVDYNRVSDSTVVTDLASGVAFPTGSTTLYQQEAGLTYSNGPWSVLAREQRWQSFSSDSTYNREPQVNVRYARYNVGGFDFGAEADATRFTISSSDMTQGNRFVFNPYVSYPIERPGWFITPKLAWHFAAYDLTSIGTDVPAGEPRSFSVSVPTFSLDSGMRFERSVRLFGNTYIQTLEPRLFYVYTPYRNQAYVPLFDTAAADFGLTELFMANSFVGNDRVSDSNRATAALTTRFIDPASGDERARFVLAQQYDFRTPQVTLQADDSISTVARTGIIAGASYKVGPNLSAEQAVEYSQANRYLTHAEAGLGWAPGAHQVLNMAYRYTRANSTLDYQPVNQFIVSGQWPLASNVVSVARVNYDMSSHRLIAGLLGLQYEADCWSLGVAFEKYTNATSSTTSPSTGTRVLMQLQLKGFSQVDNGLLNQFRASVPGYTPTSTVEAPTSRFSDYP</sequence>
<comment type="subunit">
    <text evidence="2">Component of the lipopolysaccharide transport and assembly complex. Interacts with LptE and LptA.</text>
</comment>
<dbReference type="EMBL" id="CP002218">
    <property type="protein sequence ID" value="ADN60958.1"/>
    <property type="molecule type" value="Genomic_DNA"/>
</dbReference>
<protein>
    <recommendedName>
        <fullName evidence="2">LPS-assembly protein LptD</fullName>
    </recommendedName>
</protein>
<gene>
    <name evidence="2" type="primary">lptD</name>
    <name evidence="4" type="ordered locus">BC1003_5035</name>
</gene>